<protein>
    <submittedName>
        <fullName evidence="1">Uncharacterized protein</fullName>
    </submittedName>
</protein>
<evidence type="ECO:0000313" key="1">
    <source>
        <dbReference type="EMBL" id="KJK46833.1"/>
    </source>
</evidence>
<proteinExistence type="predicted"/>
<accession>A0A0F0GZG5</accession>
<dbReference type="AlphaFoldDB" id="A0A0F0GZG5"/>
<organism evidence="1 2">
    <name type="scientific">Lentzea aerocolonigenes</name>
    <name type="common">Lechevalieria aerocolonigenes</name>
    <name type="synonym">Saccharothrix aerocolonigenes</name>
    <dbReference type="NCBI Taxonomy" id="68170"/>
    <lineage>
        <taxon>Bacteria</taxon>
        <taxon>Bacillati</taxon>
        <taxon>Actinomycetota</taxon>
        <taxon>Actinomycetes</taxon>
        <taxon>Pseudonocardiales</taxon>
        <taxon>Pseudonocardiaceae</taxon>
        <taxon>Lentzea</taxon>
    </lineage>
</organism>
<dbReference type="EMBL" id="JYJG01000153">
    <property type="protein sequence ID" value="KJK46833.1"/>
    <property type="molecule type" value="Genomic_DNA"/>
</dbReference>
<dbReference type="RefSeq" id="WP_045313547.1">
    <property type="nucleotide sequence ID" value="NZ_JYJG01000153.1"/>
</dbReference>
<dbReference type="PATRIC" id="fig|68170.10.peg.5563"/>
<sequence length="148" mass="16219">MRSDIRLDADKDGWVTIDGAVLNVTASDVILEQKAYRTDKGGEYRRALVHDLNDGLTINFDRDYPGGVTVHNANLNLSQSVQLGTGEPSLPRDAATGDLVFIRRYFLRPLDLKTTFDETTLWLCVGRRSGGGALWSKVPLGEPVEGTG</sequence>
<gene>
    <name evidence="1" type="ORF">UK23_22400</name>
</gene>
<comment type="caution">
    <text evidence="1">The sequence shown here is derived from an EMBL/GenBank/DDBJ whole genome shotgun (WGS) entry which is preliminary data.</text>
</comment>
<name>A0A0F0GZG5_LENAE</name>
<dbReference type="OrthoDB" id="4861623at2"/>
<keyword evidence="2" id="KW-1185">Reference proteome</keyword>
<dbReference type="Proteomes" id="UP000033393">
    <property type="component" value="Unassembled WGS sequence"/>
</dbReference>
<evidence type="ECO:0000313" key="2">
    <source>
        <dbReference type="Proteomes" id="UP000033393"/>
    </source>
</evidence>
<reference evidence="1 2" key="1">
    <citation type="submission" date="2015-02" db="EMBL/GenBank/DDBJ databases">
        <authorList>
            <person name="Ju K.-S."/>
            <person name="Doroghazi J.R."/>
            <person name="Metcalf W."/>
        </authorList>
    </citation>
    <scope>NUCLEOTIDE SEQUENCE [LARGE SCALE GENOMIC DNA]</scope>
    <source>
        <strain evidence="1 2">NRRL B-16140</strain>
    </source>
</reference>